<evidence type="ECO:0000313" key="3">
    <source>
        <dbReference type="EMBL" id="ETW95911.1"/>
    </source>
</evidence>
<dbReference type="Proteomes" id="UP000019141">
    <property type="component" value="Unassembled WGS sequence"/>
</dbReference>
<dbReference type="HOGENOM" id="CLU_2988047_0_0_7"/>
<accession>W4LF06</accession>
<keyword evidence="4" id="KW-1185">Reference proteome</keyword>
<sequence length="57" mass="6020">MRQLIIGSFTLSLSTLAWGSLSAALAADTQVIDSMLTAKVFAAAIMSLFLPLNALTY</sequence>
<dbReference type="EMBL" id="AZHW01000857">
    <property type="protein sequence ID" value="ETW95911.1"/>
    <property type="molecule type" value="Genomic_DNA"/>
</dbReference>
<reference evidence="3 4" key="1">
    <citation type="journal article" date="2014" name="Nature">
        <title>An environmental bacterial taxon with a large and distinct metabolic repertoire.</title>
        <authorList>
            <person name="Wilson M.C."/>
            <person name="Mori T."/>
            <person name="Ruckert C."/>
            <person name="Uria A.R."/>
            <person name="Helf M.J."/>
            <person name="Takada K."/>
            <person name="Gernert C."/>
            <person name="Steffens U.A."/>
            <person name="Heycke N."/>
            <person name="Schmitt S."/>
            <person name="Rinke C."/>
            <person name="Helfrich E.J."/>
            <person name="Brachmann A.O."/>
            <person name="Gurgui C."/>
            <person name="Wakimoto T."/>
            <person name="Kracht M."/>
            <person name="Crusemann M."/>
            <person name="Hentschel U."/>
            <person name="Abe I."/>
            <person name="Matsunaga S."/>
            <person name="Kalinowski J."/>
            <person name="Takeyama H."/>
            <person name="Piel J."/>
        </authorList>
    </citation>
    <scope>NUCLEOTIDE SEQUENCE [LARGE SCALE GENOMIC DNA]</scope>
    <source>
        <strain evidence="4">TSY1</strain>
    </source>
</reference>
<gene>
    <name evidence="3" type="ORF">ETSY1_28685</name>
</gene>
<evidence type="ECO:0000313" key="4">
    <source>
        <dbReference type="Proteomes" id="UP000019141"/>
    </source>
</evidence>
<feature type="transmembrane region" description="Helical" evidence="1">
    <location>
        <begin position="36"/>
        <end position="55"/>
    </location>
</feature>
<dbReference type="AlphaFoldDB" id="W4LF06"/>
<keyword evidence="1" id="KW-0812">Transmembrane</keyword>
<evidence type="ECO:0008006" key="5">
    <source>
        <dbReference type="Google" id="ProtNLM"/>
    </source>
</evidence>
<keyword evidence="1" id="KW-1133">Transmembrane helix</keyword>
<name>W4LF06_ENTF1</name>
<evidence type="ECO:0000256" key="2">
    <source>
        <dbReference type="SAM" id="SignalP"/>
    </source>
</evidence>
<organism evidence="3 4">
    <name type="scientific">Entotheonella factor</name>
    <dbReference type="NCBI Taxonomy" id="1429438"/>
    <lineage>
        <taxon>Bacteria</taxon>
        <taxon>Pseudomonadati</taxon>
        <taxon>Nitrospinota/Tectimicrobiota group</taxon>
        <taxon>Candidatus Tectimicrobiota</taxon>
        <taxon>Candidatus Entotheonellia</taxon>
        <taxon>Candidatus Entotheonellales</taxon>
        <taxon>Candidatus Entotheonellaceae</taxon>
        <taxon>Candidatus Entotheonella</taxon>
    </lineage>
</organism>
<keyword evidence="1" id="KW-0472">Membrane</keyword>
<feature type="chain" id="PRO_5004844707" description="Ammonium transporter AmtB-like domain-containing protein" evidence="2">
    <location>
        <begin position="27"/>
        <end position="57"/>
    </location>
</feature>
<proteinExistence type="predicted"/>
<feature type="signal peptide" evidence="2">
    <location>
        <begin position="1"/>
        <end position="26"/>
    </location>
</feature>
<keyword evidence="2" id="KW-0732">Signal</keyword>
<evidence type="ECO:0000256" key="1">
    <source>
        <dbReference type="SAM" id="Phobius"/>
    </source>
</evidence>
<comment type="caution">
    <text evidence="3">The sequence shown here is derived from an EMBL/GenBank/DDBJ whole genome shotgun (WGS) entry which is preliminary data.</text>
</comment>
<protein>
    <recommendedName>
        <fullName evidence="5">Ammonium transporter AmtB-like domain-containing protein</fullName>
    </recommendedName>
</protein>